<accession>A0A2N9JCN2</accession>
<keyword evidence="3" id="KW-1185">Reference proteome</keyword>
<dbReference type="Pfam" id="PF18847">
    <property type="entry name" value="LPD29"/>
    <property type="match status" value="1"/>
</dbReference>
<evidence type="ECO:0000313" key="3">
    <source>
        <dbReference type="Proteomes" id="UP000238164"/>
    </source>
</evidence>
<name>A0A2N9JCN2_9ACTN</name>
<protein>
    <recommendedName>
        <fullName evidence="1">Large polyvalent protein associated domain-containing protein</fullName>
    </recommendedName>
</protein>
<dbReference type="EMBL" id="LT985188">
    <property type="protein sequence ID" value="SPD85892.1"/>
    <property type="molecule type" value="Genomic_DNA"/>
</dbReference>
<dbReference type="InterPro" id="IPR041311">
    <property type="entry name" value="LPD29"/>
</dbReference>
<dbReference type="Proteomes" id="UP000238164">
    <property type="component" value="Chromosome 1"/>
</dbReference>
<feature type="domain" description="Large polyvalent protein associated" evidence="1">
    <location>
        <begin position="137"/>
        <end position="187"/>
    </location>
</feature>
<proteinExistence type="predicted"/>
<reference evidence="2 3" key="1">
    <citation type="submission" date="2018-02" db="EMBL/GenBank/DDBJ databases">
        <authorList>
            <person name="Cohen D.B."/>
            <person name="Kent A.D."/>
        </authorList>
    </citation>
    <scope>NUCLEOTIDE SEQUENCE [LARGE SCALE GENOMIC DNA]</scope>
    <source>
        <strain evidence="2">1</strain>
    </source>
</reference>
<evidence type="ECO:0000313" key="2">
    <source>
        <dbReference type="EMBL" id="SPD85892.1"/>
    </source>
</evidence>
<dbReference type="KEGG" id="mgg:MPLG2_0856"/>
<dbReference type="RefSeq" id="WP_105185019.1">
    <property type="nucleotide sequence ID" value="NZ_BAAAGO010000041.1"/>
</dbReference>
<dbReference type="AlphaFoldDB" id="A0A2N9JCN2"/>
<organism evidence="2 3">
    <name type="scientific">Micropruina glycogenica</name>
    <dbReference type="NCBI Taxonomy" id="75385"/>
    <lineage>
        <taxon>Bacteria</taxon>
        <taxon>Bacillati</taxon>
        <taxon>Actinomycetota</taxon>
        <taxon>Actinomycetes</taxon>
        <taxon>Propionibacteriales</taxon>
        <taxon>Nocardioidaceae</taxon>
        <taxon>Micropruina</taxon>
    </lineage>
</organism>
<sequence>MSEQYCDTCGREDRPLTVVGDVYQCDRHVPTPSGGPAPRSTPLSAYRDVIATAITDAGYPDHLDTATICLVEDCLRTNRTGLDHLSREDFAVETYAILTDLIHHPDQTRTLCELLGFEIPGWVERPPAAHPLSVERTSETILATLHHAFPHTRFRLTRGHGAARSHLVLSWVGGPAKSSVDDVLAQFLPDPNSLTSPHRYSCVAIFTCRQQPLPKAV</sequence>
<evidence type="ECO:0000259" key="1">
    <source>
        <dbReference type="Pfam" id="PF18847"/>
    </source>
</evidence>
<gene>
    <name evidence="2" type="ORF">MPLG2_0856</name>
</gene>